<evidence type="ECO:0000259" key="1">
    <source>
        <dbReference type="Pfam" id="PF17111"/>
    </source>
</evidence>
<dbReference type="OrthoDB" id="195446at2759"/>
<evidence type="ECO:0000313" key="2">
    <source>
        <dbReference type="EMBL" id="OMP84307.1"/>
    </source>
</evidence>
<proteinExistence type="predicted"/>
<dbReference type="Proteomes" id="UP000190776">
    <property type="component" value="Unassembled WGS sequence"/>
</dbReference>
<dbReference type="EMBL" id="MSZU01000095">
    <property type="protein sequence ID" value="OMP84307.1"/>
    <property type="molecule type" value="Genomic_DNA"/>
</dbReference>
<accession>A0A1S8B9V1</accession>
<feature type="domain" description="Azaphilone pigments biosynthesis cluster protein L N-terminal" evidence="1">
    <location>
        <begin position="3"/>
        <end position="142"/>
    </location>
</feature>
<comment type="caution">
    <text evidence="2">The sequence shown here is derived from an EMBL/GenBank/DDBJ whole genome shotgun (WGS) entry which is preliminary data.</text>
</comment>
<evidence type="ECO:0000313" key="3">
    <source>
        <dbReference type="Proteomes" id="UP000190776"/>
    </source>
</evidence>
<name>A0A1S8B9V1_9PEZI</name>
<gene>
    <name evidence="2" type="ORF">BK809_0000314</name>
</gene>
<dbReference type="InterPro" id="IPR031348">
    <property type="entry name" value="PigL_N"/>
</dbReference>
<dbReference type="AlphaFoldDB" id="A0A1S8B9V1"/>
<organism evidence="2 3">
    <name type="scientific">Diplodia seriata</name>
    <dbReference type="NCBI Taxonomy" id="420778"/>
    <lineage>
        <taxon>Eukaryota</taxon>
        <taxon>Fungi</taxon>
        <taxon>Dikarya</taxon>
        <taxon>Ascomycota</taxon>
        <taxon>Pezizomycotina</taxon>
        <taxon>Dothideomycetes</taxon>
        <taxon>Dothideomycetes incertae sedis</taxon>
        <taxon>Botryosphaeriales</taxon>
        <taxon>Botryosphaeriaceae</taxon>
        <taxon>Diplodia</taxon>
    </lineage>
</organism>
<dbReference type="Pfam" id="PF17111">
    <property type="entry name" value="PigL_N"/>
    <property type="match status" value="1"/>
</dbReference>
<reference evidence="2 3" key="1">
    <citation type="submission" date="2017-01" db="EMBL/GenBank/DDBJ databases">
        <title>Draft genome sequence of Diplodia seriata F98.1, a fungal species involved in grapevine trunk diseases.</title>
        <authorList>
            <person name="Robert-Siegwald G."/>
            <person name="Vallet J."/>
            <person name="Abou-Mansour E."/>
            <person name="Xu J."/>
            <person name="Rey P."/>
            <person name="Bertsch C."/>
            <person name="Rego C."/>
            <person name="Larignon P."/>
            <person name="Fontaine F."/>
            <person name="Lebrun M.-H."/>
        </authorList>
    </citation>
    <scope>NUCLEOTIDE SEQUENCE [LARGE SCALE GENOMIC DNA]</scope>
    <source>
        <strain evidence="2 3">F98.1</strain>
    </source>
</reference>
<sequence>MPDPLSISASIVALSQVVRTLYSLIDSIKDAPEILTRAGDDLKSTDSILENLSQYLEAHGQTQSAQALTDQKSALSDVLPQFRKLCDEFHKKLDSCVRHSAQGSKLAWTNRVMTSLKKGSIEKFRAEISMARQVISLRVDMISL</sequence>
<protein>
    <recommendedName>
        <fullName evidence="1">Azaphilone pigments biosynthesis cluster protein L N-terminal domain-containing protein</fullName>
    </recommendedName>
</protein>
<dbReference type="STRING" id="420778.A0A1S8B9V1"/>